<dbReference type="EMBL" id="FNIW01000002">
    <property type="protein sequence ID" value="SDN73474.1"/>
    <property type="molecule type" value="Genomic_DNA"/>
</dbReference>
<evidence type="ECO:0000256" key="1">
    <source>
        <dbReference type="ARBA" id="ARBA00023015"/>
    </source>
</evidence>
<protein>
    <submittedName>
        <fullName evidence="6">AraC-like ligand binding domain-containing protein</fullName>
    </submittedName>
</protein>
<dbReference type="EMBL" id="FNCQ01000005">
    <property type="protein sequence ID" value="SDG54546.1"/>
    <property type="molecule type" value="Genomic_DNA"/>
</dbReference>
<dbReference type="Proteomes" id="UP000198779">
    <property type="component" value="Unassembled WGS sequence"/>
</dbReference>
<dbReference type="Pfam" id="PF12833">
    <property type="entry name" value="HTH_18"/>
    <property type="match status" value="1"/>
</dbReference>
<dbReference type="GO" id="GO:0043565">
    <property type="term" value="F:sequence-specific DNA binding"/>
    <property type="evidence" value="ECO:0007669"/>
    <property type="project" value="InterPro"/>
</dbReference>
<dbReference type="Proteomes" id="UP000199134">
    <property type="component" value="Unassembled WGS sequence"/>
</dbReference>
<keyword evidence="3" id="KW-0804">Transcription</keyword>
<dbReference type="InterPro" id="IPR018060">
    <property type="entry name" value="HTH_AraC"/>
</dbReference>
<dbReference type="InterPro" id="IPR003313">
    <property type="entry name" value="AraC-bd"/>
</dbReference>
<name>A0A1H0DTE5_9BACT</name>
<dbReference type="PANTHER" id="PTHR43280:SF30">
    <property type="entry name" value="MMSAB OPERON REGULATORY PROTEIN"/>
    <property type="match status" value="1"/>
</dbReference>
<dbReference type="PROSITE" id="PS00041">
    <property type="entry name" value="HTH_ARAC_FAMILY_1"/>
    <property type="match status" value="1"/>
</dbReference>
<feature type="domain" description="HTH araC/xylS-type" evidence="4">
    <location>
        <begin position="192"/>
        <end position="290"/>
    </location>
</feature>
<gene>
    <name evidence="6" type="ORF">SAMN04487900_102146</name>
    <name evidence="5" type="ORF">SAMN04487901_10585</name>
</gene>
<reference evidence="5 8" key="2">
    <citation type="submission" date="2016-10" db="EMBL/GenBank/DDBJ databases">
        <authorList>
            <person name="de Groot N.N."/>
        </authorList>
    </citation>
    <scope>NUCLEOTIDE SEQUENCE [LARGE SCALE GENOMIC DNA]</scope>
    <source>
        <strain evidence="8">BP1-145</strain>
        <strain evidence="5">BP1-148</strain>
    </source>
</reference>
<reference evidence="6 7" key="1">
    <citation type="submission" date="2016-10" db="EMBL/GenBank/DDBJ databases">
        <authorList>
            <person name="Varghese N."/>
            <person name="Submissions S."/>
        </authorList>
    </citation>
    <scope>NUCLEOTIDE SEQUENCE</scope>
    <source>
        <strain evidence="6">BP1-145</strain>
        <strain evidence="7">BP1-148</strain>
    </source>
</reference>
<evidence type="ECO:0000313" key="7">
    <source>
        <dbReference type="Proteomes" id="UP000198779"/>
    </source>
</evidence>
<evidence type="ECO:0000313" key="5">
    <source>
        <dbReference type="EMBL" id="SDG54546.1"/>
    </source>
</evidence>
<keyword evidence="7" id="KW-1185">Reference proteome</keyword>
<dbReference type="RefSeq" id="WP_091816131.1">
    <property type="nucleotide sequence ID" value="NZ_CP091791.1"/>
</dbReference>
<dbReference type="InterPro" id="IPR037923">
    <property type="entry name" value="HTH-like"/>
</dbReference>
<accession>A0A1G7V455</accession>
<evidence type="ECO:0000313" key="8">
    <source>
        <dbReference type="Proteomes" id="UP000199134"/>
    </source>
</evidence>
<evidence type="ECO:0000256" key="2">
    <source>
        <dbReference type="ARBA" id="ARBA00023125"/>
    </source>
</evidence>
<dbReference type="InterPro" id="IPR018062">
    <property type="entry name" value="HTH_AraC-typ_CS"/>
</dbReference>
<sequence length="290" mass="33388">MQISKYMLASDRDALWGLTATTIGYEEIGPNDPYPTRGHADGYYFELEKGRVLSEYQLLYIIEGEGIFHSRTVPEVHLKEGDFFLLFPGEWHSYHPVGPKGWKKYWIGFKGENMDARVRAGFLSPTKPVYHVGFSDAVVSLYKQAYKTAQEEAAYSQQLMAGIVNHLIGMMYSLERNIELKSRNQTHVDMINKARLRIRESLESSLTIQEVAEELGVSYSNFRKLFKEHTGLSPATYQQDLRLQRAKELLSTTDMSIKEIAYQLNFESPDYFSAKFKLKTGRKPSELRNQ</sequence>
<evidence type="ECO:0000256" key="3">
    <source>
        <dbReference type="ARBA" id="ARBA00023163"/>
    </source>
</evidence>
<keyword evidence="1" id="KW-0805">Transcription regulation</keyword>
<dbReference type="AlphaFoldDB" id="A0A1H0DTE5"/>
<proteinExistence type="predicted"/>
<dbReference type="STRING" id="645274.SAMN04487901_10585"/>
<evidence type="ECO:0000259" key="4">
    <source>
        <dbReference type="PROSITE" id="PS01124"/>
    </source>
</evidence>
<organism evidence="6 8">
    <name type="scientific">Prevotella communis</name>
    <dbReference type="NCBI Taxonomy" id="2913614"/>
    <lineage>
        <taxon>Bacteria</taxon>
        <taxon>Pseudomonadati</taxon>
        <taxon>Bacteroidota</taxon>
        <taxon>Bacteroidia</taxon>
        <taxon>Bacteroidales</taxon>
        <taxon>Prevotellaceae</taxon>
        <taxon>Prevotella</taxon>
    </lineage>
</organism>
<dbReference type="SMART" id="SM00342">
    <property type="entry name" value="HTH_ARAC"/>
    <property type="match status" value="1"/>
</dbReference>
<dbReference type="OrthoDB" id="9782911at2"/>
<dbReference type="SUPFAM" id="SSF46689">
    <property type="entry name" value="Homeodomain-like"/>
    <property type="match status" value="2"/>
</dbReference>
<dbReference type="InterPro" id="IPR009057">
    <property type="entry name" value="Homeodomain-like_sf"/>
</dbReference>
<dbReference type="PANTHER" id="PTHR43280">
    <property type="entry name" value="ARAC-FAMILY TRANSCRIPTIONAL REGULATOR"/>
    <property type="match status" value="1"/>
</dbReference>
<dbReference type="SUPFAM" id="SSF51215">
    <property type="entry name" value="Regulatory protein AraC"/>
    <property type="match status" value="1"/>
</dbReference>
<dbReference type="Gene3D" id="2.60.120.280">
    <property type="entry name" value="Regulatory protein AraC"/>
    <property type="match status" value="1"/>
</dbReference>
<accession>A0A1H0DTE5</accession>
<dbReference type="Pfam" id="PF02311">
    <property type="entry name" value="AraC_binding"/>
    <property type="match status" value="1"/>
</dbReference>
<dbReference type="Gene3D" id="1.10.10.60">
    <property type="entry name" value="Homeodomain-like"/>
    <property type="match status" value="2"/>
</dbReference>
<keyword evidence="2" id="KW-0238">DNA-binding</keyword>
<evidence type="ECO:0000313" key="6">
    <source>
        <dbReference type="EMBL" id="SDN73474.1"/>
    </source>
</evidence>
<dbReference type="PROSITE" id="PS01124">
    <property type="entry name" value="HTH_ARAC_FAMILY_2"/>
    <property type="match status" value="1"/>
</dbReference>
<dbReference type="GO" id="GO:0003700">
    <property type="term" value="F:DNA-binding transcription factor activity"/>
    <property type="evidence" value="ECO:0007669"/>
    <property type="project" value="InterPro"/>
</dbReference>